<organism evidence="2 3">
    <name type="scientific">Oribacterium sinus</name>
    <dbReference type="NCBI Taxonomy" id="237576"/>
    <lineage>
        <taxon>Bacteria</taxon>
        <taxon>Bacillati</taxon>
        <taxon>Bacillota</taxon>
        <taxon>Clostridia</taxon>
        <taxon>Lachnospirales</taxon>
        <taxon>Lachnospiraceae</taxon>
        <taxon>Oribacterium</taxon>
    </lineage>
</organism>
<dbReference type="RefSeq" id="WP_183683105.1">
    <property type="nucleotide sequence ID" value="NZ_JACHHH010000003.1"/>
</dbReference>
<dbReference type="GeneID" id="85014275"/>
<comment type="caution">
    <text evidence="2">The sequence shown here is derived from an EMBL/GenBank/DDBJ whole genome shotgun (WGS) entry which is preliminary data.</text>
</comment>
<evidence type="ECO:0000313" key="2">
    <source>
        <dbReference type="EMBL" id="MBB6040753.1"/>
    </source>
</evidence>
<gene>
    <name evidence="2" type="ORF">HNQ46_000716</name>
</gene>
<evidence type="ECO:0000259" key="1">
    <source>
        <dbReference type="Pfam" id="PF18980"/>
    </source>
</evidence>
<evidence type="ECO:0000313" key="3">
    <source>
        <dbReference type="Proteomes" id="UP000522163"/>
    </source>
</evidence>
<dbReference type="EMBL" id="JACHHH010000003">
    <property type="protein sequence ID" value="MBB6040753.1"/>
    <property type="molecule type" value="Genomic_DNA"/>
</dbReference>
<sequence>MKSIGISLGDDYTDISLYQEEYTYRFPTLLCREKRGTEFSIGEEAYKKNLTGGVVLVDKLLSLFKKKGSATIEGQCYEAEELLSIFLRFLLKEGEKRIAEKELPEEEGKDTLVLTLRDGEPELFKRLKELLGKLFGEEYSVQCISHTEAFAHYLLRQDKTLYNRLVGMFEFSNQVLHYYEMQVSKGAKKYAISAGEAQPEAISFDIMEKPQGKRMADQILSGLSDKITRGKVYSAFFLSGKGFESTDFAPGFMKKLLKGRRVCVESFLFAIGALEYAKLLGRGEEEEYLLLCETRVAYDVSVRVSQKEREFPYYLAKAGDAWLEKEEEILLLPDQQDYIDFTVQPFVGSKGRQLRMLLEGFPKREERCTKLSLKSRFVDASTILISVEDRGLGDLHPASGMVIEERISLGKE</sequence>
<dbReference type="Pfam" id="PF18980">
    <property type="entry name" value="DUF5716_C"/>
    <property type="match status" value="1"/>
</dbReference>
<dbReference type="InterPro" id="IPR043770">
    <property type="entry name" value="DUF5716_C"/>
</dbReference>
<dbReference type="AlphaFoldDB" id="A0A7W9SEM1"/>
<dbReference type="Proteomes" id="UP000522163">
    <property type="component" value="Unassembled WGS sequence"/>
</dbReference>
<reference evidence="2 3" key="1">
    <citation type="submission" date="2020-08" db="EMBL/GenBank/DDBJ databases">
        <title>Genomic Encyclopedia of Type Strains, Phase IV (KMG-IV): sequencing the most valuable type-strain genomes for metagenomic binning, comparative biology and taxonomic classification.</title>
        <authorList>
            <person name="Goeker M."/>
        </authorList>
    </citation>
    <scope>NUCLEOTIDE SEQUENCE [LARGE SCALE GENOMIC DNA]</scope>
    <source>
        <strain evidence="2 3">DSM 17245</strain>
    </source>
</reference>
<feature type="domain" description="DUF5716" evidence="1">
    <location>
        <begin position="112"/>
        <end position="409"/>
    </location>
</feature>
<proteinExistence type="predicted"/>
<accession>A0A7W9SEM1</accession>
<protein>
    <recommendedName>
        <fullName evidence="1">DUF5716 domain-containing protein</fullName>
    </recommendedName>
</protein>
<name>A0A7W9SEM1_9FIRM</name>